<dbReference type="VEuPathDB" id="VectorBase:LOC119161535"/>
<dbReference type="EMBL" id="JABSTU010000001">
    <property type="protein sequence ID" value="KAH8042137.1"/>
    <property type="molecule type" value="Genomic_DNA"/>
</dbReference>
<reference evidence="2" key="1">
    <citation type="journal article" date="2020" name="Cell">
        <title>Large-Scale Comparative Analyses of Tick Genomes Elucidate Their Genetic Diversity and Vector Capacities.</title>
        <authorList>
            <consortium name="Tick Genome and Microbiome Consortium (TIGMIC)"/>
            <person name="Jia N."/>
            <person name="Wang J."/>
            <person name="Shi W."/>
            <person name="Du L."/>
            <person name="Sun Y."/>
            <person name="Zhan W."/>
            <person name="Jiang J.F."/>
            <person name="Wang Q."/>
            <person name="Zhang B."/>
            <person name="Ji P."/>
            <person name="Bell-Sakyi L."/>
            <person name="Cui X.M."/>
            <person name="Yuan T.T."/>
            <person name="Jiang B.G."/>
            <person name="Yang W.F."/>
            <person name="Lam T.T."/>
            <person name="Chang Q.C."/>
            <person name="Ding S.J."/>
            <person name="Wang X.J."/>
            <person name="Zhu J.G."/>
            <person name="Ruan X.D."/>
            <person name="Zhao L."/>
            <person name="Wei J.T."/>
            <person name="Ye R.Z."/>
            <person name="Que T.C."/>
            <person name="Du C.H."/>
            <person name="Zhou Y.H."/>
            <person name="Cheng J.X."/>
            <person name="Dai P.F."/>
            <person name="Guo W.B."/>
            <person name="Han X.H."/>
            <person name="Huang E.J."/>
            <person name="Li L.F."/>
            <person name="Wei W."/>
            <person name="Gao Y.C."/>
            <person name="Liu J.Z."/>
            <person name="Shao H.Z."/>
            <person name="Wang X."/>
            <person name="Wang C.C."/>
            <person name="Yang T.C."/>
            <person name="Huo Q.B."/>
            <person name="Li W."/>
            <person name="Chen H.Y."/>
            <person name="Chen S.E."/>
            <person name="Zhou L.G."/>
            <person name="Ni X.B."/>
            <person name="Tian J.H."/>
            <person name="Sheng Y."/>
            <person name="Liu T."/>
            <person name="Pan Y.S."/>
            <person name="Xia L.Y."/>
            <person name="Li J."/>
            <person name="Zhao F."/>
            <person name="Cao W.C."/>
        </authorList>
    </citation>
    <scope>NUCLEOTIDE SEQUENCE</scope>
    <source>
        <strain evidence="2">Rmic-2018</strain>
    </source>
</reference>
<gene>
    <name evidence="2" type="ORF">HPB51_021221</name>
</gene>
<evidence type="ECO:0000256" key="1">
    <source>
        <dbReference type="SAM" id="MobiDB-lite"/>
    </source>
</evidence>
<dbReference type="Proteomes" id="UP000821866">
    <property type="component" value="Chromosome 1"/>
</dbReference>
<reference evidence="2" key="2">
    <citation type="submission" date="2021-09" db="EMBL/GenBank/DDBJ databases">
        <authorList>
            <person name="Jia N."/>
            <person name="Wang J."/>
            <person name="Shi W."/>
            <person name="Du L."/>
            <person name="Sun Y."/>
            <person name="Zhan W."/>
            <person name="Jiang J."/>
            <person name="Wang Q."/>
            <person name="Zhang B."/>
            <person name="Ji P."/>
            <person name="Sakyi L.B."/>
            <person name="Cui X."/>
            <person name="Yuan T."/>
            <person name="Jiang B."/>
            <person name="Yang W."/>
            <person name="Lam T.T.-Y."/>
            <person name="Chang Q."/>
            <person name="Ding S."/>
            <person name="Wang X."/>
            <person name="Zhu J."/>
            <person name="Ruan X."/>
            <person name="Zhao L."/>
            <person name="Wei J."/>
            <person name="Que T."/>
            <person name="Du C."/>
            <person name="Cheng J."/>
            <person name="Dai P."/>
            <person name="Han X."/>
            <person name="Huang E."/>
            <person name="Gao Y."/>
            <person name="Liu J."/>
            <person name="Shao H."/>
            <person name="Ye R."/>
            <person name="Li L."/>
            <person name="Wei W."/>
            <person name="Wang X."/>
            <person name="Wang C."/>
            <person name="Huo Q."/>
            <person name="Li W."/>
            <person name="Guo W."/>
            <person name="Chen H."/>
            <person name="Chen S."/>
            <person name="Zhou L."/>
            <person name="Zhou L."/>
            <person name="Ni X."/>
            <person name="Tian J."/>
            <person name="Zhou Y."/>
            <person name="Sheng Y."/>
            <person name="Liu T."/>
            <person name="Pan Y."/>
            <person name="Xia L."/>
            <person name="Li J."/>
            <person name="Zhao F."/>
            <person name="Cao W."/>
        </authorList>
    </citation>
    <scope>NUCLEOTIDE SEQUENCE</scope>
    <source>
        <strain evidence="2">Rmic-2018</strain>
        <tissue evidence="2">Larvae</tissue>
    </source>
</reference>
<dbReference type="Gene3D" id="3.90.280.10">
    <property type="entry name" value="PEBP-like"/>
    <property type="match status" value="1"/>
</dbReference>
<dbReference type="CDD" id="cd00866">
    <property type="entry name" value="PEBP_euk"/>
    <property type="match status" value="1"/>
</dbReference>
<keyword evidence="3" id="KW-1185">Reference proteome</keyword>
<proteinExistence type="predicted"/>
<comment type="caution">
    <text evidence="2">The sequence shown here is derived from an EMBL/GenBank/DDBJ whole genome shotgun (WGS) entry which is preliminary data.</text>
</comment>
<dbReference type="SUPFAM" id="SSF49777">
    <property type="entry name" value="PEBP-like"/>
    <property type="match status" value="1"/>
</dbReference>
<dbReference type="Pfam" id="PF01161">
    <property type="entry name" value="PBP"/>
    <property type="match status" value="1"/>
</dbReference>
<feature type="region of interest" description="Disordered" evidence="1">
    <location>
        <begin position="1"/>
        <end position="29"/>
    </location>
</feature>
<organism evidence="2 3">
    <name type="scientific">Rhipicephalus microplus</name>
    <name type="common">Cattle tick</name>
    <name type="synonym">Boophilus microplus</name>
    <dbReference type="NCBI Taxonomy" id="6941"/>
    <lineage>
        <taxon>Eukaryota</taxon>
        <taxon>Metazoa</taxon>
        <taxon>Ecdysozoa</taxon>
        <taxon>Arthropoda</taxon>
        <taxon>Chelicerata</taxon>
        <taxon>Arachnida</taxon>
        <taxon>Acari</taxon>
        <taxon>Parasitiformes</taxon>
        <taxon>Ixodida</taxon>
        <taxon>Ixodoidea</taxon>
        <taxon>Ixodidae</taxon>
        <taxon>Rhipicephalinae</taxon>
        <taxon>Rhipicephalus</taxon>
        <taxon>Boophilus</taxon>
    </lineage>
</organism>
<protein>
    <submittedName>
        <fullName evidence="2">Uncharacterized protein</fullName>
    </submittedName>
</protein>
<evidence type="ECO:0000313" key="2">
    <source>
        <dbReference type="EMBL" id="KAH8042137.1"/>
    </source>
</evidence>
<name>A0A9J6F6A5_RHIMP</name>
<dbReference type="PANTHER" id="PTHR11362">
    <property type="entry name" value="PHOSPHATIDYLETHANOLAMINE-BINDING PROTEIN"/>
    <property type="match status" value="1"/>
</dbReference>
<dbReference type="InterPro" id="IPR036610">
    <property type="entry name" value="PEBP-like_sf"/>
</dbReference>
<dbReference type="InterPro" id="IPR035810">
    <property type="entry name" value="PEBP_euk"/>
</dbReference>
<accession>A0A9J6F6A5</accession>
<evidence type="ECO:0000313" key="3">
    <source>
        <dbReference type="Proteomes" id="UP000821866"/>
    </source>
</evidence>
<dbReference type="AlphaFoldDB" id="A0A9J6F6A5"/>
<sequence>MNPPTAAQGAIGVTAPSEGGGRSSDADEDVLDGVVGSQSERALSPIDKAKAMRIIPDLIRRLPNDSLAVTYIGGVKVDMGNELEPQTAAEPPRVVILGQRGHFYTLCMVDLDAPSASKPKHRAWLHWLVVNIPALEVE</sequence>
<dbReference type="PANTHER" id="PTHR11362:SF82">
    <property type="entry name" value="PHOSPHATIDYLETHANOLAMINE-BINDING PROTEIN 4"/>
    <property type="match status" value="1"/>
</dbReference>
<dbReference type="InterPro" id="IPR008914">
    <property type="entry name" value="PEBP"/>
</dbReference>